<dbReference type="EMBL" id="KZ819636">
    <property type="protein sequence ID" value="PWN90632.1"/>
    <property type="molecule type" value="Genomic_DNA"/>
</dbReference>
<proteinExistence type="predicted"/>
<dbReference type="InParanoid" id="A0A316YNB0"/>
<accession>A0A316YNB0</accession>
<keyword evidence="6" id="KW-1185">Reference proteome</keyword>
<evidence type="ECO:0000259" key="4">
    <source>
        <dbReference type="Pfam" id="PF10342"/>
    </source>
</evidence>
<evidence type="ECO:0000313" key="5">
    <source>
        <dbReference type="EMBL" id="PWN90632.1"/>
    </source>
</evidence>
<feature type="domain" description="Yeast cell wall synthesis Kre9/Knh1-like N-terminal" evidence="4">
    <location>
        <begin position="43"/>
        <end position="136"/>
    </location>
</feature>
<dbReference type="STRING" id="215250.A0A316YNB0"/>
<dbReference type="InterPro" id="IPR052982">
    <property type="entry name" value="SRP1/TIP1-like"/>
</dbReference>
<organism evidence="5 6">
    <name type="scientific">Acaromyces ingoldii</name>
    <dbReference type="NCBI Taxonomy" id="215250"/>
    <lineage>
        <taxon>Eukaryota</taxon>
        <taxon>Fungi</taxon>
        <taxon>Dikarya</taxon>
        <taxon>Basidiomycota</taxon>
        <taxon>Ustilaginomycotina</taxon>
        <taxon>Exobasidiomycetes</taxon>
        <taxon>Exobasidiales</taxon>
        <taxon>Cryptobasidiaceae</taxon>
        <taxon>Acaromyces</taxon>
    </lineage>
</organism>
<dbReference type="PANTHER" id="PTHR40633">
    <property type="entry name" value="MATRIX PROTEIN, PUTATIVE (AFU_ORTHOLOGUE AFUA_8G05410)-RELATED"/>
    <property type="match status" value="1"/>
</dbReference>
<protein>
    <recommendedName>
        <fullName evidence="4">Yeast cell wall synthesis Kre9/Knh1-like N-terminal domain-containing protein</fullName>
    </recommendedName>
</protein>
<dbReference type="PANTHER" id="PTHR40633:SF1">
    <property type="entry name" value="GPI ANCHORED SERINE-THREONINE RICH PROTEIN (AFU_ORTHOLOGUE AFUA_1G03630)"/>
    <property type="match status" value="1"/>
</dbReference>
<dbReference type="Pfam" id="PF10342">
    <property type="entry name" value="Kre9_KNH"/>
    <property type="match status" value="1"/>
</dbReference>
<sequence length="263" mass="26904">MQLTKRLALALGGGLVVSSLVGASKGPVASLEKRAADVTPTAPGPGDVFKSGSDCTMQWVPGTDSKWSKMTIDLMTGANQNMKKLTNVASSIDGTDSSVTSYKWTCPEVDPYSAIYFYQFTDSDGANPAWTTRFGIASPSGKLEDPPEAKQPTGEAIPWGNGKLVSTSSSSDSSSSDSSTNASSSSSEQESSSASSSASTSMRTATSSATSDASTLSSSQTTQNAGSSSNSRDSTSGASSAVFQAASWLFYSSALFGCVTALV</sequence>
<evidence type="ECO:0000256" key="3">
    <source>
        <dbReference type="SAM" id="SignalP"/>
    </source>
</evidence>
<evidence type="ECO:0000313" key="6">
    <source>
        <dbReference type="Proteomes" id="UP000245768"/>
    </source>
</evidence>
<name>A0A316YNB0_9BASI</name>
<evidence type="ECO:0000256" key="2">
    <source>
        <dbReference type="SAM" id="MobiDB-lite"/>
    </source>
</evidence>
<dbReference type="OrthoDB" id="2432613at2759"/>
<feature type="chain" id="PRO_5016333614" description="Yeast cell wall synthesis Kre9/Knh1-like N-terminal domain-containing protein" evidence="3">
    <location>
        <begin position="24"/>
        <end position="263"/>
    </location>
</feature>
<reference evidence="5 6" key="1">
    <citation type="journal article" date="2018" name="Mol. Biol. Evol.">
        <title>Broad Genomic Sampling Reveals a Smut Pathogenic Ancestry of the Fungal Clade Ustilaginomycotina.</title>
        <authorList>
            <person name="Kijpornyongpan T."/>
            <person name="Mondo S.J."/>
            <person name="Barry K."/>
            <person name="Sandor L."/>
            <person name="Lee J."/>
            <person name="Lipzen A."/>
            <person name="Pangilinan J."/>
            <person name="LaButti K."/>
            <person name="Hainaut M."/>
            <person name="Henrissat B."/>
            <person name="Grigoriev I.V."/>
            <person name="Spatafora J.W."/>
            <person name="Aime M.C."/>
        </authorList>
    </citation>
    <scope>NUCLEOTIDE SEQUENCE [LARGE SCALE GENOMIC DNA]</scope>
    <source>
        <strain evidence="5 6">MCA 4198</strain>
    </source>
</reference>
<feature type="region of interest" description="Disordered" evidence="2">
    <location>
        <begin position="137"/>
        <end position="237"/>
    </location>
</feature>
<feature type="compositionally biased region" description="Low complexity" evidence="2">
    <location>
        <begin position="166"/>
        <end position="237"/>
    </location>
</feature>
<dbReference type="RefSeq" id="XP_025377830.1">
    <property type="nucleotide sequence ID" value="XM_025521771.1"/>
</dbReference>
<feature type="signal peptide" evidence="3">
    <location>
        <begin position="1"/>
        <end position="23"/>
    </location>
</feature>
<dbReference type="AlphaFoldDB" id="A0A316YNB0"/>
<gene>
    <name evidence="5" type="ORF">FA10DRAFT_267081</name>
</gene>
<dbReference type="InterPro" id="IPR018466">
    <property type="entry name" value="Kre9/Knh1-like_N"/>
</dbReference>
<dbReference type="Proteomes" id="UP000245768">
    <property type="component" value="Unassembled WGS sequence"/>
</dbReference>
<dbReference type="GeneID" id="37043687"/>
<evidence type="ECO:0000256" key="1">
    <source>
        <dbReference type="ARBA" id="ARBA00022729"/>
    </source>
</evidence>
<keyword evidence="1 3" id="KW-0732">Signal</keyword>